<feature type="compositionally biased region" description="Basic and acidic residues" evidence="1">
    <location>
        <begin position="320"/>
        <end position="329"/>
    </location>
</feature>
<sequence length="467" mass="53840">MENPEKFFCKWDTCRAEFSSQLDMGLHVLTNHLEILDYGHFVLQKSVVKAPEEPAAKKPRIEAPESSRTFLEPRESFPTSSELQFPRLQDSRKCSRVLELEDETEYVENSVGEKTKIPRQMDSDDAVAMPILEKIVPVETSRKVSSNTYFSNMASVARSLYMRSRVLPRSHIYFQSEFYCLICFENLQSPCPKQHSVVEFCVVKEVKKRLKNLGSIEKKDLAGHLRQMMVEYDEETLRLEDSQEMATSSETATSSDPLETMTSLEDLQIEYTIPQNQPSTSSAAVQRGGLFVFESARRGPGRPANRRNRIMGQRGLMLLKEPKREEPSFHHYHHNSAPPSPPQIHRSSPEAYSPSHPQFPSKKIYPKMSKLCQGVINQLRGRGLGQFRASDRTHFCLTCLSFKKCTKQHDEPWRELERVWRSEYGNQRVIPDELVNQMEEMKHRFQCEEEALAVNESPSPESFQTLI</sequence>
<gene>
    <name evidence="2" type="ORF">L3Y34_016260</name>
</gene>
<feature type="compositionally biased region" description="Basic and acidic residues" evidence="1">
    <location>
        <begin position="53"/>
        <end position="75"/>
    </location>
</feature>
<name>A0AAE9DZN7_CAEBR</name>
<organism evidence="2 3">
    <name type="scientific">Caenorhabditis briggsae</name>
    <dbReference type="NCBI Taxonomy" id="6238"/>
    <lineage>
        <taxon>Eukaryota</taxon>
        <taxon>Metazoa</taxon>
        <taxon>Ecdysozoa</taxon>
        <taxon>Nematoda</taxon>
        <taxon>Chromadorea</taxon>
        <taxon>Rhabditida</taxon>
        <taxon>Rhabditina</taxon>
        <taxon>Rhabditomorpha</taxon>
        <taxon>Rhabditoidea</taxon>
        <taxon>Rhabditidae</taxon>
        <taxon>Peloderinae</taxon>
        <taxon>Caenorhabditis</taxon>
    </lineage>
</organism>
<dbReference type="AlphaFoldDB" id="A0AAE9DZN7"/>
<accession>A0AAE9DZN7</accession>
<dbReference type="Proteomes" id="UP000827892">
    <property type="component" value="Chromosome I"/>
</dbReference>
<feature type="region of interest" description="Disordered" evidence="1">
    <location>
        <begin position="53"/>
        <end position="82"/>
    </location>
</feature>
<evidence type="ECO:0000256" key="1">
    <source>
        <dbReference type="SAM" id="MobiDB-lite"/>
    </source>
</evidence>
<dbReference type="EMBL" id="CP090891">
    <property type="protein sequence ID" value="ULU13653.1"/>
    <property type="molecule type" value="Genomic_DNA"/>
</dbReference>
<evidence type="ECO:0000313" key="3">
    <source>
        <dbReference type="Proteomes" id="UP000827892"/>
    </source>
</evidence>
<proteinExistence type="predicted"/>
<evidence type="ECO:0000313" key="2">
    <source>
        <dbReference type="EMBL" id="ULU13653.1"/>
    </source>
</evidence>
<protein>
    <submittedName>
        <fullName evidence="2">Uncharacterized protein</fullName>
    </submittedName>
</protein>
<feature type="region of interest" description="Disordered" evidence="1">
    <location>
        <begin position="294"/>
        <end position="359"/>
    </location>
</feature>
<reference evidence="2 3" key="1">
    <citation type="submission" date="2022-05" db="EMBL/GenBank/DDBJ databases">
        <title>Chromosome-level reference genomes for two strains of Caenorhabditis briggsae: an improved platform for comparative genomics.</title>
        <authorList>
            <person name="Stevens L."/>
            <person name="Andersen E.C."/>
        </authorList>
    </citation>
    <scope>NUCLEOTIDE SEQUENCE [LARGE SCALE GENOMIC DNA]</scope>
    <source>
        <strain evidence="2">QX1410_ONT</strain>
        <tissue evidence="2">Whole-organism</tissue>
    </source>
</reference>